<proteinExistence type="predicted"/>
<evidence type="ECO:0000313" key="3">
    <source>
        <dbReference type="EMBL" id="TNV86895.1"/>
    </source>
</evidence>
<dbReference type="Proteomes" id="UP000785679">
    <property type="component" value="Unassembled WGS sequence"/>
</dbReference>
<gene>
    <name evidence="3" type="ORF">FGO68_gene7784</name>
</gene>
<organism evidence="3 4">
    <name type="scientific">Halteria grandinella</name>
    <dbReference type="NCBI Taxonomy" id="5974"/>
    <lineage>
        <taxon>Eukaryota</taxon>
        <taxon>Sar</taxon>
        <taxon>Alveolata</taxon>
        <taxon>Ciliophora</taxon>
        <taxon>Intramacronucleata</taxon>
        <taxon>Spirotrichea</taxon>
        <taxon>Stichotrichia</taxon>
        <taxon>Sporadotrichida</taxon>
        <taxon>Halteriidae</taxon>
        <taxon>Halteria</taxon>
    </lineage>
</organism>
<comment type="caution">
    <text evidence="3">The sequence shown here is derived from an EMBL/GenBank/DDBJ whole genome shotgun (WGS) entry which is preliminary data.</text>
</comment>
<feature type="coiled-coil region" evidence="1">
    <location>
        <begin position="298"/>
        <end position="325"/>
    </location>
</feature>
<dbReference type="OrthoDB" id="10676283at2759"/>
<keyword evidence="4" id="KW-1185">Reference proteome</keyword>
<keyword evidence="2" id="KW-0812">Transmembrane</keyword>
<dbReference type="AlphaFoldDB" id="A0A8J8P6C0"/>
<protein>
    <submittedName>
        <fullName evidence="3">Uncharacterized protein</fullName>
    </submittedName>
</protein>
<name>A0A8J8P6C0_HALGN</name>
<sequence>MSGQLGFSESGLLDNMGTMVIAGVGIIMAFGLLMGFRVLSVRYPKVQGLKVSLERKLKYNSILRFMIQSYLKFSLLGFSTISQARSQYEAVISLGLISFCILYPIWVLRYMRKNFNPANQADWDISFGALSLNLDPAKPRSYLYTVFFLLRRFTLALTLILLPSCPFAQLTTQLLTSLALILYLMKAQPFTTLTLNLLEIFNEATLLFTCLCSFQFSQTAYRPDSDTIGWLLISATSLNVFANFALIVKQMLQTAYTLIKTKLQQRFMVKAQKYAMPVQNVATEVKAWKSENIAQNAITEERKELQMVKERQRNIQQQLKQLLEQSTLYGGSKSLSVDQSHLQ</sequence>
<keyword evidence="1" id="KW-0175">Coiled coil</keyword>
<keyword evidence="2" id="KW-0472">Membrane</keyword>
<feature type="transmembrane region" description="Helical" evidence="2">
    <location>
        <begin position="142"/>
        <end position="161"/>
    </location>
</feature>
<keyword evidence="2" id="KW-1133">Transmembrane helix</keyword>
<evidence type="ECO:0000313" key="4">
    <source>
        <dbReference type="Proteomes" id="UP000785679"/>
    </source>
</evidence>
<feature type="transmembrane region" description="Helical" evidence="2">
    <location>
        <begin position="90"/>
        <end position="108"/>
    </location>
</feature>
<reference evidence="3" key="1">
    <citation type="submission" date="2019-06" db="EMBL/GenBank/DDBJ databases">
        <authorList>
            <person name="Zheng W."/>
        </authorList>
    </citation>
    <scope>NUCLEOTIDE SEQUENCE</scope>
    <source>
        <strain evidence="3">QDHG01</strain>
    </source>
</reference>
<feature type="transmembrane region" description="Helical" evidence="2">
    <location>
        <begin position="62"/>
        <end position="84"/>
    </location>
</feature>
<evidence type="ECO:0000256" key="2">
    <source>
        <dbReference type="SAM" id="Phobius"/>
    </source>
</evidence>
<evidence type="ECO:0000256" key="1">
    <source>
        <dbReference type="SAM" id="Coils"/>
    </source>
</evidence>
<dbReference type="EMBL" id="RRYP01000757">
    <property type="protein sequence ID" value="TNV86895.1"/>
    <property type="molecule type" value="Genomic_DNA"/>
</dbReference>
<feature type="transmembrane region" description="Helical" evidence="2">
    <location>
        <begin position="228"/>
        <end position="248"/>
    </location>
</feature>
<feature type="transmembrane region" description="Helical" evidence="2">
    <location>
        <begin position="20"/>
        <end position="41"/>
    </location>
</feature>
<accession>A0A8J8P6C0</accession>